<dbReference type="EMBL" id="CAFBMF010000002">
    <property type="protein sequence ID" value="CAB4887680.1"/>
    <property type="molecule type" value="Genomic_DNA"/>
</dbReference>
<evidence type="ECO:0000313" key="3">
    <source>
        <dbReference type="EMBL" id="CAB4762178.1"/>
    </source>
</evidence>
<reference evidence="5" key="1">
    <citation type="submission" date="2020-05" db="EMBL/GenBank/DDBJ databases">
        <authorList>
            <person name="Chiriac C."/>
            <person name="Salcher M."/>
            <person name="Ghai R."/>
            <person name="Kavagutti S V."/>
        </authorList>
    </citation>
    <scope>NUCLEOTIDE SEQUENCE</scope>
</reference>
<organism evidence="5">
    <name type="scientific">freshwater metagenome</name>
    <dbReference type="NCBI Taxonomy" id="449393"/>
    <lineage>
        <taxon>unclassified sequences</taxon>
        <taxon>metagenomes</taxon>
        <taxon>ecological metagenomes</taxon>
    </lineage>
</organism>
<dbReference type="EMBL" id="CAFBLJ010000001">
    <property type="protein sequence ID" value="CAB4854907.1"/>
    <property type="molecule type" value="Genomic_DNA"/>
</dbReference>
<accession>A0A6J7CA26</accession>
<dbReference type="SMART" id="SM00909">
    <property type="entry name" value="Germane"/>
    <property type="match status" value="1"/>
</dbReference>
<protein>
    <submittedName>
        <fullName evidence="5">Unannotated protein</fullName>
    </submittedName>
</protein>
<evidence type="ECO:0000313" key="2">
    <source>
        <dbReference type="EMBL" id="CAB4705831.1"/>
    </source>
</evidence>
<dbReference type="EMBL" id="CAFAAL010000003">
    <property type="protein sequence ID" value="CAB4791826.1"/>
    <property type="molecule type" value="Genomic_DNA"/>
</dbReference>
<proteinExistence type="predicted"/>
<evidence type="ECO:0000313" key="4">
    <source>
        <dbReference type="EMBL" id="CAB4791826.1"/>
    </source>
</evidence>
<gene>
    <name evidence="2" type="ORF">UFOPK2658_00082</name>
    <name evidence="3" type="ORF">UFOPK2880_00183</name>
    <name evidence="4" type="ORF">UFOPK3004_00069</name>
    <name evidence="5" type="ORF">UFOPK3304_00005</name>
    <name evidence="6" type="ORF">UFOPK3494_00057</name>
    <name evidence="7" type="ORF">UFOPK4134_00129</name>
</gene>
<evidence type="ECO:0000313" key="6">
    <source>
        <dbReference type="EMBL" id="CAB4887680.1"/>
    </source>
</evidence>
<dbReference type="EMBL" id="CAEZYH010000002">
    <property type="protein sequence ID" value="CAB4705831.1"/>
    <property type="molecule type" value="Genomic_DNA"/>
</dbReference>
<dbReference type="EMBL" id="CAFBPS010000004">
    <property type="protein sequence ID" value="CAB5018511.1"/>
    <property type="molecule type" value="Genomic_DNA"/>
</dbReference>
<feature type="domain" description="GerMN" evidence="1">
    <location>
        <begin position="78"/>
        <end position="168"/>
    </location>
</feature>
<dbReference type="AlphaFoldDB" id="A0A6J7CA26"/>
<sequence>MFVRTTIGTALFTAMVAGCSFGPESQPQMIPESQQQNLNEATSSNEVDAGFGRVYLQRSESTGGSVLTGVRRNISSDPFDIVQVLLSGPTKAEQEAGLRSAIPASTEVLSARYVASDLVKVDLTNEIFKATGDDLVSSVTQIVLTLCDISGIERVIIVVNGQVNEWPKGDGSLTSQPLTAYDFPGRAISSQPAFPAIVNTLNR</sequence>
<dbReference type="InterPro" id="IPR019606">
    <property type="entry name" value="GerMN"/>
</dbReference>
<evidence type="ECO:0000259" key="1">
    <source>
        <dbReference type="SMART" id="SM00909"/>
    </source>
</evidence>
<name>A0A6J7CA26_9ZZZZ</name>
<evidence type="ECO:0000313" key="7">
    <source>
        <dbReference type="EMBL" id="CAB5018511.1"/>
    </source>
</evidence>
<dbReference type="PROSITE" id="PS51257">
    <property type="entry name" value="PROKAR_LIPOPROTEIN"/>
    <property type="match status" value="1"/>
</dbReference>
<dbReference type="Pfam" id="PF10646">
    <property type="entry name" value="Germane"/>
    <property type="match status" value="1"/>
</dbReference>
<evidence type="ECO:0000313" key="5">
    <source>
        <dbReference type="EMBL" id="CAB4854907.1"/>
    </source>
</evidence>
<dbReference type="EMBL" id="CAEZZP010000005">
    <property type="protein sequence ID" value="CAB4762178.1"/>
    <property type="molecule type" value="Genomic_DNA"/>
</dbReference>